<evidence type="ECO:0000256" key="5">
    <source>
        <dbReference type="ARBA" id="ARBA00022692"/>
    </source>
</evidence>
<protein>
    <submittedName>
        <fullName evidence="10">Sugar transferase</fullName>
    </submittedName>
</protein>
<dbReference type="GO" id="GO:0016740">
    <property type="term" value="F:transferase activity"/>
    <property type="evidence" value="ECO:0007669"/>
    <property type="project" value="UniProtKB-KW"/>
</dbReference>
<organism evidence="10 11">
    <name type="scientific">Erythrobacter rubeus</name>
    <dbReference type="NCBI Taxonomy" id="2760803"/>
    <lineage>
        <taxon>Bacteria</taxon>
        <taxon>Pseudomonadati</taxon>
        <taxon>Pseudomonadota</taxon>
        <taxon>Alphaproteobacteria</taxon>
        <taxon>Sphingomonadales</taxon>
        <taxon>Erythrobacteraceae</taxon>
        <taxon>Erythrobacter/Porphyrobacter group</taxon>
        <taxon>Erythrobacter</taxon>
    </lineage>
</organism>
<keyword evidence="3" id="KW-1003">Cell membrane</keyword>
<evidence type="ECO:0000256" key="3">
    <source>
        <dbReference type="ARBA" id="ARBA00022475"/>
    </source>
</evidence>
<proteinExistence type="inferred from homology"/>
<keyword evidence="8" id="KW-0270">Exopolysaccharide synthesis</keyword>
<keyword evidence="7" id="KW-0472">Membrane</keyword>
<dbReference type="Proteomes" id="UP000635384">
    <property type="component" value="Unassembled WGS sequence"/>
</dbReference>
<keyword evidence="5" id="KW-0812">Transmembrane</keyword>
<evidence type="ECO:0000256" key="1">
    <source>
        <dbReference type="ARBA" id="ARBA00004236"/>
    </source>
</evidence>
<evidence type="ECO:0000256" key="4">
    <source>
        <dbReference type="ARBA" id="ARBA00022679"/>
    </source>
</evidence>
<comment type="subcellular location">
    <subcellularLocation>
        <location evidence="1">Cell membrane</location>
    </subcellularLocation>
</comment>
<dbReference type="PANTHER" id="PTHR30576">
    <property type="entry name" value="COLANIC BIOSYNTHESIS UDP-GLUCOSE LIPID CARRIER TRANSFERASE"/>
    <property type="match status" value="1"/>
</dbReference>
<evidence type="ECO:0000313" key="10">
    <source>
        <dbReference type="EMBL" id="MBD2841019.1"/>
    </source>
</evidence>
<evidence type="ECO:0000259" key="9">
    <source>
        <dbReference type="Pfam" id="PF02397"/>
    </source>
</evidence>
<comment type="caution">
    <text evidence="10">The sequence shown here is derived from an EMBL/GenBank/DDBJ whole genome shotgun (WGS) entry which is preliminary data.</text>
</comment>
<gene>
    <name evidence="10" type="ORF">IB285_01985</name>
</gene>
<dbReference type="EMBL" id="JACXLC010000001">
    <property type="protein sequence ID" value="MBD2841019.1"/>
    <property type="molecule type" value="Genomic_DNA"/>
</dbReference>
<keyword evidence="11" id="KW-1185">Reference proteome</keyword>
<accession>A0ABR8KMU1</accession>
<evidence type="ECO:0000256" key="7">
    <source>
        <dbReference type="ARBA" id="ARBA00023136"/>
    </source>
</evidence>
<feature type="domain" description="Bacterial sugar transferase" evidence="9">
    <location>
        <begin position="2"/>
        <end position="193"/>
    </location>
</feature>
<sequence>MKRALDIVVAALMLVLLAPVMLLVAIAVKVSSPGPVLFRQERVGSQGRHFKCLKFRTMHVDAEIKLAQLLRAQPDLRLEWQCKQKLSADPRITNIGNFLRQSSLDELPQLFNVLRGDMSLVGPRPIIRAEVPRYGRYITSYFKVKPGLSGLWQISGRNDASYARRVAADVLYARSRTFAMDLRILLMTVPAVISGKGSC</sequence>
<evidence type="ECO:0000256" key="2">
    <source>
        <dbReference type="ARBA" id="ARBA00006464"/>
    </source>
</evidence>
<evidence type="ECO:0000256" key="6">
    <source>
        <dbReference type="ARBA" id="ARBA00022989"/>
    </source>
</evidence>
<evidence type="ECO:0000256" key="8">
    <source>
        <dbReference type="ARBA" id="ARBA00023169"/>
    </source>
</evidence>
<dbReference type="Pfam" id="PF02397">
    <property type="entry name" value="Bac_transf"/>
    <property type="match status" value="1"/>
</dbReference>
<keyword evidence="4 10" id="KW-0808">Transferase</keyword>
<evidence type="ECO:0000313" key="11">
    <source>
        <dbReference type="Proteomes" id="UP000635384"/>
    </source>
</evidence>
<name>A0ABR8KMU1_9SPHN</name>
<reference evidence="10 11" key="1">
    <citation type="submission" date="2020-09" db="EMBL/GenBank/DDBJ databases">
        <authorList>
            <person name="Yoon J.-W."/>
        </authorList>
    </citation>
    <scope>NUCLEOTIDE SEQUENCE [LARGE SCALE GENOMIC DNA]</scope>
    <source>
        <strain evidence="10 11">KMU-140</strain>
    </source>
</reference>
<dbReference type="InterPro" id="IPR003362">
    <property type="entry name" value="Bact_transf"/>
</dbReference>
<keyword evidence="6" id="KW-1133">Transmembrane helix</keyword>
<comment type="similarity">
    <text evidence="2">Belongs to the bacterial sugar transferase family.</text>
</comment>
<dbReference type="PANTHER" id="PTHR30576:SF4">
    <property type="entry name" value="UNDECAPRENYL-PHOSPHATE GALACTOSE PHOSPHOTRANSFERASE"/>
    <property type="match status" value="1"/>
</dbReference>